<evidence type="ECO:0000313" key="1">
    <source>
        <dbReference type="EMBL" id="KAF1804411.1"/>
    </source>
</evidence>
<dbReference type="EMBL" id="JAAECE010000002">
    <property type="protein sequence ID" value="KAF1804411.1"/>
    <property type="molecule type" value="Genomic_DNA"/>
</dbReference>
<reference evidence="1 2" key="1">
    <citation type="submission" date="2019-09" db="EMBL/GenBank/DDBJ databases">
        <authorList>
            <consortium name="DOE Joint Genome Institute"/>
            <person name="Mondo S.J."/>
            <person name="Navarro-Mendoza M.I."/>
            <person name="Perez-Arques C."/>
            <person name="Panchal S."/>
            <person name="Nicolas F.E."/>
            <person name="Ganguly P."/>
            <person name="Pangilinan J."/>
            <person name="Grigoriev I."/>
            <person name="Heitman J."/>
            <person name="Sanya K."/>
            <person name="Garre V."/>
        </authorList>
    </citation>
    <scope>NUCLEOTIDE SEQUENCE [LARGE SCALE GENOMIC DNA]</scope>
    <source>
        <strain evidence="1 2">MU402</strain>
    </source>
</reference>
<gene>
    <name evidence="1" type="ORF">FB192DRAFT_1443204</name>
</gene>
<accession>A0A8H4BLT6</accession>
<organism evidence="1 2">
    <name type="scientific">Mucor circinelloides f. lusitanicus</name>
    <name type="common">Mucor racemosus var. lusitanicus</name>
    <dbReference type="NCBI Taxonomy" id="29924"/>
    <lineage>
        <taxon>Eukaryota</taxon>
        <taxon>Fungi</taxon>
        <taxon>Fungi incertae sedis</taxon>
        <taxon>Mucoromycota</taxon>
        <taxon>Mucoromycotina</taxon>
        <taxon>Mucoromycetes</taxon>
        <taxon>Mucorales</taxon>
        <taxon>Mucorineae</taxon>
        <taxon>Mucoraceae</taxon>
        <taxon>Mucor</taxon>
    </lineage>
</organism>
<name>A0A8H4BLT6_MUCCL</name>
<dbReference type="Proteomes" id="UP000469890">
    <property type="component" value="Unassembled WGS sequence"/>
</dbReference>
<evidence type="ECO:0000313" key="2">
    <source>
        <dbReference type="Proteomes" id="UP000469890"/>
    </source>
</evidence>
<sequence>MVAMKDYKLGMLIILKLEHNVKVDFFVCAIKMPRYSSNKYESNFVKMHREMKTIIDEQVNIGLDSPFCYGLLVEGYDCYLLVRRKA</sequence>
<dbReference type="AlphaFoldDB" id="A0A8H4BLT6"/>
<proteinExistence type="predicted"/>
<comment type="caution">
    <text evidence="1">The sequence shown here is derived from an EMBL/GenBank/DDBJ whole genome shotgun (WGS) entry which is preliminary data.</text>
</comment>
<protein>
    <submittedName>
        <fullName evidence="1">Uncharacterized protein</fullName>
    </submittedName>
</protein>